<dbReference type="Pfam" id="PF07331">
    <property type="entry name" value="TctB"/>
    <property type="match status" value="1"/>
</dbReference>
<feature type="transmembrane region" description="Helical" evidence="1">
    <location>
        <begin position="50"/>
        <end position="74"/>
    </location>
</feature>
<dbReference type="EMBL" id="JSUQ01000002">
    <property type="protein sequence ID" value="KHQ54616.1"/>
    <property type="molecule type" value="Genomic_DNA"/>
</dbReference>
<dbReference type="AlphaFoldDB" id="A0A0B3SD28"/>
<feature type="transmembrane region" description="Helical" evidence="1">
    <location>
        <begin position="94"/>
        <end position="111"/>
    </location>
</feature>
<evidence type="ECO:0000313" key="3">
    <source>
        <dbReference type="EMBL" id="KHQ54616.1"/>
    </source>
</evidence>
<gene>
    <name evidence="3" type="ORF">OA50_00450</name>
</gene>
<reference evidence="3 4" key="1">
    <citation type="submission" date="2014-10" db="EMBL/GenBank/DDBJ databases">
        <title>Genome sequence of Ponticoccus sp. strain UMTAT08 isolated from clonal culture of toxic dinoflagellate Alexandrium tamiyavanichii.</title>
        <authorList>
            <person name="Gan H.Y."/>
            <person name="Muhd D.-D."/>
            <person name="Mohd Noor M.E."/>
            <person name="Yeong Y.S."/>
            <person name="Usup G."/>
        </authorList>
    </citation>
    <scope>NUCLEOTIDE SEQUENCE [LARGE SCALE GENOMIC DNA]</scope>
    <source>
        <strain evidence="3 4">UMTAT08</strain>
    </source>
</reference>
<keyword evidence="1" id="KW-0812">Transmembrane</keyword>
<name>A0A0B3SD28_9RHOB</name>
<evidence type="ECO:0000313" key="4">
    <source>
        <dbReference type="Proteomes" id="UP000030960"/>
    </source>
</evidence>
<evidence type="ECO:0000256" key="1">
    <source>
        <dbReference type="SAM" id="Phobius"/>
    </source>
</evidence>
<keyword evidence="4" id="KW-1185">Reference proteome</keyword>
<feature type="transmembrane region" description="Helical" evidence="1">
    <location>
        <begin position="12"/>
        <end position="30"/>
    </location>
</feature>
<feature type="transmembrane region" description="Helical" evidence="1">
    <location>
        <begin position="147"/>
        <end position="166"/>
    </location>
</feature>
<dbReference type="OrthoDB" id="7875662at2"/>
<feature type="domain" description="DUF1468" evidence="2">
    <location>
        <begin position="14"/>
        <end position="170"/>
    </location>
</feature>
<proteinExistence type="predicted"/>
<dbReference type="RefSeq" id="WP_043136892.1">
    <property type="nucleotide sequence ID" value="NZ_JSUQ01000002.1"/>
</dbReference>
<sequence length="171" mass="18521">MTPPIEESARKTFAAGLFFLLLAGAGWLQLRHSITLFSGNQMPGDPGPFFLSQLCLTILAGAGLLLLVIGSWSWAHEARQHRHTGAIVNTVREWSLSAGFVLTLLVMPAAMRLLGTPAAVALFSIGWIYILLVSISGHSWRNLIEAAAFGMATAAFIHLFFVRLLTLPLPV</sequence>
<evidence type="ECO:0000259" key="2">
    <source>
        <dbReference type="Pfam" id="PF07331"/>
    </source>
</evidence>
<dbReference type="STRING" id="561184.SAMN05216376_107296"/>
<dbReference type="Proteomes" id="UP000030960">
    <property type="component" value="Unassembled WGS sequence"/>
</dbReference>
<keyword evidence="1" id="KW-1133">Transmembrane helix</keyword>
<keyword evidence="1" id="KW-0472">Membrane</keyword>
<organism evidence="3 4">
    <name type="scientific">Mameliella alba</name>
    <dbReference type="NCBI Taxonomy" id="561184"/>
    <lineage>
        <taxon>Bacteria</taxon>
        <taxon>Pseudomonadati</taxon>
        <taxon>Pseudomonadota</taxon>
        <taxon>Alphaproteobacteria</taxon>
        <taxon>Rhodobacterales</taxon>
        <taxon>Roseobacteraceae</taxon>
        <taxon>Mameliella</taxon>
    </lineage>
</organism>
<comment type="caution">
    <text evidence="3">The sequence shown here is derived from an EMBL/GenBank/DDBJ whole genome shotgun (WGS) entry which is preliminary data.</text>
</comment>
<accession>A0A0B3SD28</accession>
<protein>
    <submittedName>
        <fullName evidence="3">Tripartite tricarboxylate transporter TctB family protein</fullName>
    </submittedName>
</protein>
<dbReference type="InterPro" id="IPR009936">
    <property type="entry name" value="DUF1468"/>
</dbReference>
<feature type="transmembrane region" description="Helical" evidence="1">
    <location>
        <begin position="117"/>
        <end position="135"/>
    </location>
</feature>